<dbReference type="PROSITE" id="PS50994">
    <property type="entry name" value="INTEGRASE"/>
    <property type="match status" value="1"/>
</dbReference>
<dbReference type="GO" id="GO:0003676">
    <property type="term" value="F:nucleic acid binding"/>
    <property type="evidence" value="ECO:0007669"/>
    <property type="project" value="InterPro"/>
</dbReference>
<proteinExistence type="predicted"/>
<dbReference type="InterPro" id="IPR013103">
    <property type="entry name" value="RVT_2"/>
</dbReference>
<dbReference type="PANTHER" id="PTHR11439">
    <property type="entry name" value="GAG-POL-RELATED RETROTRANSPOSON"/>
    <property type="match status" value="1"/>
</dbReference>
<protein>
    <recommendedName>
        <fullName evidence="2">Integrase catalytic domain-containing protein</fullName>
    </recommendedName>
</protein>
<dbReference type="PANTHER" id="PTHR11439:SF467">
    <property type="entry name" value="INTEGRASE CATALYTIC DOMAIN-CONTAINING PROTEIN"/>
    <property type="match status" value="1"/>
</dbReference>
<dbReference type="InterPro" id="IPR057670">
    <property type="entry name" value="SH3_retrovirus"/>
</dbReference>
<dbReference type="Pfam" id="PF07727">
    <property type="entry name" value="RVT_2"/>
    <property type="match status" value="1"/>
</dbReference>
<dbReference type="SUPFAM" id="SSF53098">
    <property type="entry name" value="Ribonuclease H-like"/>
    <property type="match status" value="1"/>
</dbReference>
<gene>
    <name evidence="3" type="ORF">VITISV_015365</name>
</gene>
<sequence length="683" mass="77945">MTWLYLLKHKDEVLGVFKSFHAMVQTQFSTKVQTSCPQTPQQKGIVERKNRHVLETARALLIGAHAPTRFWADVVTTAVHLLNRMPSKVLDFKTPLQALLGYTVVPAILMLPPRVFGCVAYVHLHKNQWTKLESCAPRYLVLGYAFHQKGYRCYDLISGRMYITMDVTFVETETFFPPNSPLQGETRQEDVSEIHVELRQLEHISLATEHHEDDHEAHVTSPSAVPENPTLENDPEVSSFNTNILAPPIGYVLPNRHNRGKPPSRYSLEIEGRRLRYPIANYVSTKKLNEPLKTFVHNIFGCHVPTRVEEALGDQKWTQAIKDEMEALMKNKIWNLVPIPEGKKIVGCKYKARLVAKGYTQTYGIDYQDTFSQVAKLNTVRVLISLATNLNWPLHHFNVKNAFLYDRLEEEVYMDIPPGYSVTMGTNEVCKLQQALYGLKQSPRAWFGQFSLAMKKYGFQQSNANHTLFLKKQQGKEMILKKSHGSKVGKLIYLSHTRPDIAYVVSIVSQFMHCPSEEHMEAVIRILRYLKSSLGKGLMFSKNDHVRVDGYTYADWVGNISDRKSTSGYFTFVGGNLVTWRSKKQKVVALSSAEVEFRGMAKGLCELLWLKRLLTEIGFAPKSEMNLFCDNKAAIDISHNRVQHDRTKHVEDQLADILTKVVSSKDFHNSLIKLSMKDPYAST</sequence>
<evidence type="ECO:0000256" key="1">
    <source>
        <dbReference type="SAM" id="MobiDB-lite"/>
    </source>
</evidence>
<dbReference type="InterPro" id="IPR043502">
    <property type="entry name" value="DNA/RNA_pol_sf"/>
</dbReference>
<dbReference type="ExpressionAtlas" id="A5AR90">
    <property type="expression patterns" value="baseline and differential"/>
</dbReference>
<dbReference type="InterPro" id="IPR036397">
    <property type="entry name" value="RNaseH_sf"/>
</dbReference>
<evidence type="ECO:0000313" key="3">
    <source>
        <dbReference type="EMBL" id="CAN80340.1"/>
    </source>
</evidence>
<accession>A5AR90</accession>
<reference evidence="3" key="1">
    <citation type="journal article" date="2007" name="PLoS ONE">
        <title>The first genome sequence of an elite grapevine cultivar (Pinot noir Vitis vinifera L.): coping with a highly heterozygous genome.</title>
        <authorList>
            <person name="Velasco R."/>
            <person name="Zharkikh A."/>
            <person name="Troggio M."/>
            <person name="Cartwright D.A."/>
            <person name="Cestaro A."/>
            <person name="Pruss D."/>
            <person name="Pindo M."/>
            <person name="FitzGerald L.M."/>
            <person name="Vezzulli S."/>
            <person name="Reid J."/>
            <person name="Malacarne G."/>
            <person name="Iliev D."/>
            <person name="Coppola G."/>
            <person name="Wardell B."/>
            <person name="Micheletti D."/>
            <person name="Macalma T."/>
            <person name="Facci M."/>
            <person name="Mitchell J.T."/>
            <person name="Perazzolli M."/>
            <person name="Eldredge G."/>
            <person name="Gatto P."/>
            <person name="Oyzerski R."/>
            <person name="Moretto M."/>
            <person name="Gutin N."/>
            <person name="Stefanini M."/>
            <person name="Chen Y."/>
            <person name="Segala C."/>
            <person name="Davenport C."/>
            <person name="Dematte L."/>
            <person name="Mraz A."/>
            <person name="Battilana J."/>
            <person name="Stormo K."/>
            <person name="Costa F."/>
            <person name="Tao Q."/>
            <person name="Si-Ammour A."/>
            <person name="Harkins T."/>
            <person name="Lackey A."/>
            <person name="Perbost C."/>
            <person name="Taillon B."/>
            <person name="Stella A."/>
            <person name="Solovyev V."/>
            <person name="Fawcett J.A."/>
            <person name="Sterck L."/>
            <person name="Vandepoele K."/>
            <person name="Grando S.M."/>
            <person name="Toppo S."/>
            <person name="Moser C."/>
            <person name="Lanchbury J."/>
            <person name="Bogden R."/>
            <person name="Skolnick M."/>
            <person name="Sgaramella V."/>
            <person name="Bhatnagar S.K."/>
            <person name="Fontana P."/>
            <person name="Gutin A."/>
            <person name="Van de Peer Y."/>
            <person name="Salamini F."/>
            <person name="Viola R."/>
        </authorList>
    </citation>
    <scope>NUCLEOTIDE SEQUENCE</scope>
</reference>
<dbReference type="EMBL" id="AM432818">
    <property type="protein sequence ID" value="CAN80340.1"/>
    <property type="molecule type" value="Genomic_DNA"/>
</dbReference>
<dbReference type="AlphaFoldDB" id="A5AR90"/>
<dbReference type="SUPFAM" id="SSF56672">
    <property type="entry name" value="DNA/RNA polymerases"/>
    <property type="match status" value="1"/>
</dbReference>
<feature type="domain" description="Integrase catalytic" evidence="2">
    <location>
        <begin position="1"/>
        <end position="103"/>
    </location>
</feature>
<dbReference type="GO" id="GO:0015074">
    <property type="term" value="P:DNA integration"/>
    <property type="evidence" value="ECO:0007669"/>
    <property type="project" value="InterPro"/>
</dbReference>
<dbReference type="Pfam" id="PF25597">
    <property type="entry name" value="SH3_retrovirus"/>
    <property type="match status" value="1"/>
</dbReference>
<organism evidence="3">
    <name type="scientific">Vitis vinifera</name>
    <name type="common">Grape</name>
    <dbReference type="NCBI Taxonomy" id="29760"/>
    <lineage>
        <taxon>Eukaryota</taxon>
        <taxon>Viridiplantae</taxon>
        <taxon>Streptophyta</taxon>
        <taxon>Embryophyta</taxon>
        <taxon>Tracheophyta</taxon>
        <taxon>Spermatophyta</taxon>
        <taxon>Magnoliopsida</taxon>
        <taxon>eudicotyledons</taxon>
        <taxon>Gunneridae</taxon>
        <taxon>Pentapetalae</taxon>
        <taxon>rosids</taxon>
        <taxon>Vitales</taxon>
        <taxon>Vitaceae</taxon>
        <taxon>Viteae</taxon>
        <taxon>Vitis</taxon>
    </lineage>
</organism>
<dbReference type="InterPro" id="IPR012337">
    <property type="entry name" value="RNaseH-like_sf"/>
</dbReference>
<dbReference type="Gene3D" id="3.30.420.10">
    <property type="entry name" value="Ribonuclease H-like superfamily/Ribonuclease H"/>
    <property type="match status" value="1"/>
</dbReference>
<dbReference type="CDD" id="cd09272">
    <property type="entry name" value="RNase_HI_RT_Ty1"/>
    <property type="match status" value="1"/>
</dbReference>
<feature type="region of interest" description="Disordered" evidence="1">
    <location>
        <begin position="210"/>
        <end position="231"/>
    </location>
</feature>
<name>A5AR90_VITVI</name>
<dbReference type="InterPro" id="IPR001584">
    <property type="entry name" value="Integrase_cat-core"/>
</dbReference>
<evidence type="ECO:0000259" key="2">
    <source>
        <dbReference type="PROSITE" id="PS50994"/>
    </source>
</evidence>